<organism evidence="2 3">
    <name type="scientific">Gymnopilus junonius</name>
    <name type="common">Spectacular rustgill mushroom</name>
    <name type="synonym">Gymnopilus spectabilis subsp. junonius</name>
    <dbReference type="NCBI Taxonomy" id="109634"/>
    <lineage>
        <taxon>Eukaryota</taxon>
        <taxon>Fungi</taxon>
        <taxon>Dikarya</taxon>
        <taxon>Basidiomycota</taxon>
        <taxon>Agaricomycotina</taxon>
        <taxon>Agaricomycetes</taxon>
        <taxon>Agaricomycetidae</taxon>
        <taxon>Agaricales</taxon>
        <taxon>Agaricineae</taxon>
        <taxon>Hymenogastraceae</taxon>
        <taxon>Gymnopilus</taxon>
    </lineage>
</organism>
<feature type="region of interest" description="Disordered" evidence="1">
    <location>
        <begin position="1"/>
        <end position="234"/>
    </location>
</feature>
<name>A0A9P5NVX1_GYMJU</name>
<reference evidence="2" key="1">
    <citation type="submission" date="2020-11" db="EMBL/GenBank/DDBJ databases">
        <authorList>
            <consortium name="DOE Joint Genome Institute"/>
            <person name="Ahrendt S."/>
            <person name="Riley R."/>
            <person name="Andreopoulos W."/>
            <person name="LaButti K."/>
            <person name="Pangilinan J."/>
            <person name="Ruiz-duenas F.J."/>
            <person name="Barrasa J.M."/>
            <person name="Sanchez-Garcia M."/>
            <person name="Camarero S."/>
            <person name="Miyauchi S."/>
            <person name="Serrano A."/>
            <person name="Linde D."/>
            <person name="Babiker R."/>
            <person name="Drula E."/>
            <person name="Ayuso-Fernandez I."/>
            <person name="Pacheco R."/>
            <person name="Padilla G."/>
            <person name="Ferreira P."/>
            <person name="Barriuso J."/>
            <person name="Kellner H."/>
            <person name="Castanera R."/>
            <person name="Alfaro M."/>
            <person name="Ramirez L."/>
            <person name="Pisabarro A.G."/>
            <person name="Kuo A."/>
            <person name="Tritt A."/>
            <person name="Lipzen A."/>
            <person name="He G."/>
            <person name="Yan M."/>
            <person name="Ng V."/>
            <person name="Cullen D."/>
            <person name="Martin F."/>
            <person name="Rosso M.-N."/>
            <person name="Henrissat B."/>
            <person name="Hibbett D."/>
            <person name="Martinez A.T."/>
            <person name="Grigoriev I.V."/>
        </authorList>
    </citation>
    <scope>NUCLEOTIDE SEQUENCE</scope>
    <source>
        <strain evidence="2">AH 44721</strain>
    </source>
</reference>
<comment type="caution">
    <text evidence="2">The sequence shown here is derived from an EMBL/GenBank/DDBJ whole genome shotgun (WGS) entry which is preliminary data.</text>
</comment>
<dbReference type="EMBL" id="JADNYJ010000019">
    <property type="protein sequence ID" value="KAF8906291.1"/>
    <property type="molecule type" value="Genomic_DNA"/>
</dbReference>
<dbReference type="OrthoDB" id="21595at2759"/>
<gene>
    <name evidence="2" type="ORF">CPB84DRAFT_1770452</name>
</gene>
<proteinExistence type="predicted"/>
<feature type="compositionally biased region" description="Polar residues" evidence="1">
    <location>
        <begin position="184"/>
        <end position="225"/>
    </location>
</feature>
<protein>
    <submittedName>
        <fullName evidence="2">Uncharacterized protein</fullName>
    </submittedName>
</protein>
<feature type="compositionally biased region" description="Basic and acidic residues" evidence="1">
    <location>
        <begin position="157"/>
        <end position="176"/>
    </location>
</feature>
<sequence length="335" mass="35757">MSSPALHLSSAALPSPKSQSAVPASSSSNADVLVSPSRPRPRKPSLQISTPGQDSPSRHRSTQSYTPIPPSPSSPSLHHPPLRDPPRLARTPSSATAKPKPTLTPRAASPTAIRPRSPSSAAATRARVVTPTRGFTSASTSHLPLSSASPNPSTRRTSLDAPRRPSVDGTPRRSSRDGPLPLATSPTQRSYAQNRHFNISSGSLVPSNATPVAPSATSKPNTSPSKILKNPDATPRDLIRAATSLICKEAQKPPPHMYWEEVEVRTKNLVRLERSWSNATATGGLSSARRSSIDVSTSGVAASEDRERKVFCESLKDGYVLCQCVQPFSCHFFFF</sequence>
<feature type="compositionally biased region" description="Low complexity" evidence="1">
    <location>
        <begin position="1"/>
        <end position="30"/>
    </location>
</feature>
<dbReference type="AlphaFoldDB" id="A0A9P5NVX1"/>
<feature type="compositionally biased region" description="Polar residues" evidence="1">
    <location>
        <begin position="46"/>
        <end position="55"/>
    </location>
</feature>
<feature type="compositionally biased region" description="Low complexity" evidence="1">
    <location>
        <begin position="104"/>
        <end position="133"/>
    </location>
</feature>
<evidence type="ECO:0000313" key="3">
    <source>
        <dbReference type="Proteomes" id="UP000724874"/>
    </source>
</evidence>
<evidence type="ECO:0000256" key="1">
    <source>
        <dbReference type="SAM" id="MobiDB-lite"/>
    </source>
</evidence>
<dbReference type="Proteomes" id="UP000724874">
    <property type="component" value="Unassembled WGS sequence"/>
</dbReference>
<evidence type="ECO:0000313" key="2">
    <source>
        <dbReference type="EMBL" id="KAF8906291.1"/>
    </source>
</evidence>
<keyword evidence="3" id="KW-1185">Reference proteome</keyword>
<accession>A0A9P5NVX1</accession>
<feature type="compositionally biased region" description="Polar residues" evidence="1">
    <location>
        <begin position="134"/>
        <end position="156"/>
    </location>
</feature>